<reference evidence="2" key="1">
    <citation type="submission" date="2016-01" db="EMBL/GenBank/DDBJ databases">
        <authorList>
            <person name="Mitreva M."/>
            <person name="Pepin K.H."/>
            <person name="Mihindukulasuriya K.A."/>
            <person name="Fulton R."/>
            <person name="Fronick C."/>
            <person name="O'Laughlin M."/>
            <person name="Miner T."/>
            <person name="Herter B."/>
            <person name="Rosa B.A."/>
            <person name="Cordes M."/>
            <person name="Tomlinson C."/>
            <person name="Wollam A."/>
            <person name="Palsikar V.B."/>
            <person name="Mardis E.R."/>
            <person name="Wilson R.K."/>
        </authorList>
    </citation>
    <scope>NUCLEOTIDE SEQUENCE [LARGE SCALE GENOMIC DNA]</scope>
    <source>
        <strain evidence="2">DNF00019</strain>
    </source>
</reference>
<evidence type="ECO:0000313" key="1">
    <source>
        <dbReference type="EMBL" id="KXB35600.1"/>
    </source>
</evidence>
<name>A0A133XXD0_9ACTN</name>
<organism evidence="1 2">
    <name type="scientific">Atopobium deltae</name>
    <dbReference type="NCBI Taxonomy" id="1393034"/>
    <lineage>
        <taxon>Bacteria</taxon>
        <taxon>Bacillati</taxon>
        <taxon>Actinomycetota</taxon>
        <taxon>Coriobacteriia</taxon>
        <taxon>Coriobacteriales</taxon>
        <taxon>Atopobiaceae</taxon>
        <taxon>Atopobium</taxon>
    </lineage>
</organism>
<protein>
    <submittedName>
        <fullName evidence="1">Uncharacterized protein</fullName>
    </submittedName>
</protein>
<evidence type="ECO:0000313" key="2">
    <source>
        <dbReference type="Proteomes" id="UP000070675"/>
    </source>
</evidence>
<accession>A0A133XXD0</accession>
<sequence length="189" mass="20800">MLAALYPTAHDVGALSCDEADGHEIVIDIGLQGCGRRLLLEEEVIELALLANDGEAFFFVKRTKERVLRITTDVSIRKAVLVASATILLYKVIIARTGGRLVAKEALGIPRKARCAPMQGCLARISIGLIAIQKDALSAFSRYFELHAEFIDDDPFCWYHVHMPFVVLKLDVKADLTRKGDGASYSIGR</sequence>
<dbReference type="Proteomes" id="UP000070675">
    <property type="component" value="Unassembled WGS sequence"/>
</dbReference>
<proteinExistence type="predicted"/>
<dbReference type="EMBL" id="LSCR01000001">
    <property type="protein sequence ID" value="KXB35600.1"/>
    <property type="molecule type" value="Genomic_DNA"/>
</dbReference>
<comment type="caution">
    <text evidence="1">The sequence shown here is derived from an EMBL/GenBank/DDBJ whole genome shotgun (WGS) entry which is preliminary data.</text>
</comment>
<keyword evidence="2" id="KW-1185">Reference proteome</keyword>
<dbReference type="AlphaFoldDB" id="A0A133XXD0"/>
<gene>
    <name evidence="1" type="ORF">HMPREF3192_00004</name>
</gene>